<sequence>MTVMAAVARAALVLAAVAESEPVSRSEPERGPYCEDVRVHDFHGDNEGYGNQMHALIMAAEMAVPCNMTLLIPMKGRFGHICSRLGCDAPFVRRRDFGYGPADFEVNYQRGFGARCQVKRARPCRFRHAHCLERADADPMVKTLAIREVLALQSRVAPECSDGAPPPESFDVTVHFRAITTAFEGRDEALFRMDSAQMKKHEAGEDPSLDESPWAAYTDLPPFEEVAKPVVDYLEREGLRKRIFLAGNVPAAKAAVAARFVDAGVVVCAVDACVDADADVVRHPNKLANDNLDMRNDPSLCDDCLDVTFGEWSYLAKATKLVVQLGMHCVGDGDCLDPRERIYGRRSSFSLSAATFAAVPSTIIVDPAAPLDPADFTPPGYRPPKGVGGLSMSCSLQPAMDAMRAGRRRRLGGRGGS</sequence>
<feature type="chain" id="PRO_5047363637" description="Isochorismatase-like domain-containing protein" evidence="1">
    <location>
        <begin position="21"/>
        <end position="417"/>
    </location>
</feature>
<evidence type="ECO:0000256" key="1">
    <source>
        <dbReference type="SAM" id="SignalP"/>
    </source>
</evidence>
<evidence type="ECO:0000313" key="3">
    <source>
        <dbReference type="Proteomes" id="UP001363151"/>
    </source>
</evidence>
<dbReference type="Proteomes" id="UP001363151">
    <property type="component" value="Unassembled WGS sequence"/>
</dbReference>
<keyword evidence="1" id="KW-0732">Signal</keyword>
<evidence type="ECO:0000313" key="2">
    <source>
        <dbReference type="EMBL" id="KAK7238375.1"/>
    </source>
</evidence>
<evidence type="ECO:0008006" key="4">
    <source>
        <dbReference type="Google" id="ProtNLM"/>
    </source>
</evidence>
<proteinExistence type="predicted"/>
<name>A0ABR1FTG6_AURAN</name>
<accession>A0ABR1FTG6</accession>
<organism evidence="2 3">
    <name type="scientific">Aureococcus anophagefferens</name>
    <name type="common">Harmful bloom alga</name>
    <dbReference type="NCBI Taxonomy" id="44056"/>
    <lineage>
        <taxon>Eukaryota</taxon>
        <taxon>Sar</taxon>
        <taxon>Stramenopiles</taxon>
        <taxon>Ochrophyta</taxon>
        <taxon>Pelagophyceae</taxon>
        <taxon>Pelagomonadales</taxon>
        <taxon>Pelagomonadaceae</taxon>
        <taxon>Aureococcus</taxon>
    </lineage>
</organism>
<comment type="caution">
    <text evidence="2">The sequence shown here is derived from an EMBL/GenBank/DDBJ whole genome shotgun (WGS) entry which is preliminary data.</text>
</comment>
<keyword evidence="3" id="KW-1185">Reference proteome</keyword>
<protein>
    <recommendedName>
        <fullName evidence="4">Isochorismatase-like domain-containing protein</fullName>
    </recommendedName>
</protein>
<feature type="signal peptide" evidence="1">
    <location>
        <begin position="1"/>
        <end position="20"/>
    </location>
</feature>
<dbReference type="EMBL" id="JBBJCI010000230">
    <property type="protein sequence ID" value="KAK7238375.1"/>
    <property type="molecule type" value="Genomic_DNA"/>
</dbReference>
<gene>
    <name evidence="2" type="ORF">SO694_00023269</name>
</gene>
<reference evidence="2 3" key="1">
    <citation type="submission" date="2024-03" db="EMBL/GenBank/DDBJ databases">
        <title>Aureococcus anophagefferens CCMP1851 and Kratosvirus quantuckense: Draft genome of a second virus-susceptible host strain in the model system.</title>
        <authorList>
            <person name="Chase E."/>
            <person name="Truchon A.R."/>
            <person name="Schepens W."/>
            <person name="Wilhelm S.W."/>
        </authorList>
    </citation>
    <scope>NUCLEOTIDE SEQUENCE [LARGE SCALE GENOMIC DNA]</scope>
    <source>
        <strain evidence="2 3">CCMP1851</strain>
    </source>
</reference>